<dbReference type="AlphaFoldDB" id="A0A1M6XUZ2"/>
<organism evidence="2 3">
    <name type="scientific">Selenomonas ruminantium</name>
    <dbReference type="NCBI Taxonomy" id="971"/>
    <lineage>
        <taxon>Bacteria</taxon>
        <taxon>Bacillati</taxon>
        <taxon>Bacillota</taxon>
        <taxon>Negativicutes</taxon>
        <taxon>Selenomonadales</taxon>
        <taxon>Selenomonadaceae</taxon>
        <taxon>Selenomonas</taxon>
    </lineage>
</organism>
<proteinExistence type="predicted"/>
<dbReference type="GO" id="GO:0003677">
    <property type="term" value="F:DNA binding"/>
    <property type="evidence" value="ECO:0007669"/>
    <property type="project" value="InterPro"/>
</dbReference>
<reference evidence="2 3" key="1">
    <citation type="submission" date="2016-11" db="EMBL/GenBank/DDBJ databases">
        <authorList>
            <person name="Jaros S."/>
            <person name="Januszkiewicz K."/>
            <person name="Wedrychowicz H."/>
        </authorList>
    </citation>
    <scope>NUCLEOTIDE SEQUENCE [LARGE SCALE GENOMIC DNA]</scope>
    <source>
        <strain evidence="2 3">HD4</strain>
    </source>
</reference>
<evidence type="ECO:0000313" key="2">
    <source>
        <dbReference type="EMBL" id="SHL09625.1"/>
    </source>
</evidence>
<gene>
    <name evidence="2" type="ORF">SAMN05216582_1443</name>
</gene>
<feature type="domain" description="Transcriptional coactivator p15 (PC4) C-terminal" evidence="1">
    <location>
        <begin position="24"/>
        <end position="70"/>
    </location>
</feature>
<dbReference type="RefSeq" id="WP_073092875.1">
    <property type="nucleotide sequence ID" value="NZ_FRBC01000044.1"/>
</dbReference>
<accession>A0A1M6XUZ2</accession>
<sequence>MPKEKSELKFEIANELGIISEGTKGWRFEFNRVIWNGRDPKYDIRNWGPNHEKLGKGVTLSEEELRKLKELIDNEILLLDEE</sequence>
<name>A0A1M6XUZ2_SELRU</name>
<dbReference type="PIRSF" id="PIRSF037246">
    <property type="entry name" value="UCP037246"/>
    <property type="match status" value="1"/>
</dbReference>
<dbReference type="Proteomes" id="UP000184263">
    <property type="component" value="Unassembled WGS sequence"/>
</dbReference>
<dbReference type="Pfam" id="PF02229">
    <property type="entry name" value="PC4"/>
    <property type="match status" value="1"/>
</dbReference>
<dbReference type="Gene3D" id="2.30.31.70">
    <property type="match status" value="1"/>
</dbReference>
<dbReference type="EMBL" id="FRBC01000044">
    <property type="protein sequence ID" value="SHL09625.1"/>
    <property type="molecule type" value="Genomic_DNA"/>
</dbReference>
<evidence type="ECO:0000259" key="1">
    <source>
        <dbReference type="Pfam" id="PF02229"/>
    </source>
</evidence>
<dbReference type="InterPro" id="IPR017154">
    <property type="entry name" value="PC4-like"/>
</dbReference>
<dbReference type="InterPro" id="IPR003173">
    <property type="entry name" value="PC4_C"/>
</dbReference>
<dbReference type="OrthoDB" id="7067273at2"/>
<dbReference type="GO" id="GO:0006355">
    <property type="term" value="P:regulation of DNA-templated transcription"/>
    <property type="evidence" value="ECO:0007669"/>
    <property type="project" value="InterPro"/>
</dbReference>
<protein>
    <recommendedName>
        <fullName evidence="1">Transcriptional coactivator p15 (PC4) C-terminal domain-containing protein</fullName>
    </recommendedName>
</protein>
<evidence type="ECO:0000313" key="3">
    <source>
        <dbReference type="Proteomes" id="UP000184263"/>
    </source>
</evidence>